<evidence type="ECO:0008006" key="3">
    <source>
        <dbReference type="Google" id="ProtNLM"/>
    </source>
</evidence>
<dbReference type="AlphaFoldDB" id="A0A2A2I9I4"/>
<sequence length="183" mass="20412">MKRIISVFTVLVVVGFGVYIYSANGEESVKEESETQDMKQLVNDYSIGEKTSESASITSHDLIVTDSDENQLTYDLPEDEFFVSIAPYVEQTHPCEIHSLTGCQGEMVDEAFSVLIEDMDGNVIVDETMNSMPNGFIDLWLPRDKTFHVEISHNGKTAESEFSTFEGDNTCITTIQLKESSSV</sequence>
<protein>
    <recommendedName>
        <fullName evidence="3">CueP family metal-binding protein</fullName>
    </recommendedName>
</protein>
<proteinExistence type="predicted"/>
<name>A0A2A2I9I4_9BACI</name>
<dbReference type="Gene3D" id="2.60.40.3700">
    <property type="match status" value="1"/>
</dbReference>
<gene>
    <name evidence="1" type="ORF">CIL05_19110</name>
</gene>
<dbReference type="NCBIfam" id="NF038094">
    <property type="entry name" value="CueP_fam"/>
    <property type="match status" value="1"/>
</dbReference>
<organism evidence="1 2">
    <name type="scientific">Virgibacillus profundi</name>
    <dbReference type="NCBI Taxonomy" id="2024555"/>
    <lineage>
        <taxon>Bacteria</taxon>
        <taxon>Bacillati</taxon>
        <taxon>Bacillota</taxon>
        <taxon>Bacilli</taxon>
        <taxon>Bacillales</taxon>
        <taxon>Bacillaceae</taxon>
        <taxon>Virgibacillus</taxon>
    </lineage>
</organism>
<dbReference type="Proteomes" id="UP000218887">
    <property type="component" value="Unassembled WGS sequence"/>
</dbReference>
<dbReference type="InterPro" id="IPR047808">
    <property type="entry name" value="CueP-like"/>
</dbReference>
<evidence type="ECO:0000313" key="1">
    <source>
        <dbReference type="EMBL" id="PAV27976.1"/>
    </source>
</evidence>
<accession>A0A2A2I9I4</accession>
<dbReference type="RefSeq" id="WP_095657139.1">
    <property type="nucleotide sequence ID" value="NZ_NPOA01000016.1"/>
</dbReference>
<comment type="caution">
    <text evidence="1">The sequence shown here is derived from an EMBL/GenBank/DDBJ whole genome shotgun (WGS) entry which is preliminary data.</text>
</comment>
<dbReference type="Pfam" id="PF21172">
    <property type="entry name" value="CueP"/>
    <property type="match status" value="1"/>
</dbReference>
<evidence type="ECO:0000313" key="2">
    <source>
        <dbReference type="Proteomes" id="UP000218887"/>
    </source>
</evidence>
<dbReference type="OrthoDB" id="73040at2"/>
<reference evidence="1 2" key="1">
    <citation type="submission" date="2017-08" db="EMBL/GenBank/DDBJ databases">
        <title>Virgibacillus indicus sp. nov. and Virgibacillus profoundi sp. nov, two moderately halophilic bacteria isolated from marine sediment by using the Microfluidic Streak Plate.</title>
        <authorList>
            <person name="Xu B."/>
            <person name="Hu B."/>
            <person name="Wang J."/>
            <person name="Zhu Y."/>
            <person name="Huang L."/>
            <person name="Du W."/>
            <person name="Huang Y."/>
        </authorList>
    </citation>
    <scope>NUCLEOTIDE SEQUENCE [LARGE SCALE GENOMIC DNA]</scope>
    <source>
        <strain evidence="1 2">IO3-P3-H5</strain>
    </source>
</reference>
<dbReference type="EMBL" id="NPOA01000016">
    <property type="protein sequence ID" value="PAV27976.1"/>
    <property type="molecule type" value="Genomic_DNA"/>
</dbReference>
<keyword evidence="2" id="KW-1185">Reference proteome</keyword>